<gene>
    <name evidence="5" type="ORF">XELAEV_18036590mg</name>
</gene>
<keyword evidence="4" id="KW-0812">Transmembrane</keyword>
<name>A0A974CBI4_XENLA</name>
<dbReference type="GO" id="GO:0005886">
    <property type="term" value="C:plasma membrane"/>
    <property type="evidence" value="ECO:0007669"/>
    <property type="project" value="TreeGrafter"/>
</dbReference>
<dbReference type="AlphaFoldDB" id="A0A974CBI4"/>
<evidence type="ECO:0000256" key="3">
    <source>
        <dbReference type="SAM" id="MobiDB-lite"/>
    </source>
</evidence>
<feature type="transmembrane region" description="Helical" evidence="4">
    <location>
        <begin position="17"/>
        <end position="35"/>
    </location>
</feature>
<keyword evidence="4" id="KW-1133">Transmembrane helix</keyword>
<proteinExistence type="predicted"/>
<sequence length="178" mass="20229">MVLTTLVMRLTSSDGEVVPMSLALVFGWCYVMFFTRGFQLLGPFTHMIQKVIFGKLLHFCWLIALVILGFGGAILKMFLPTGTHTFDDYREAEHFVASKDPSSTKSRAQTTKTTGNTDTQFSIPKTIPTATQIHEHTHNVYRKVSHFKKKEKKPITDRKRSPHASRSTEPENSEMDSY</sequence>
<dbReference type="Proteomes" id="UP000694892">
    <property type="component" value="Chromosome 7S"/>
</dbReference>
<evidence type="ECO:0000256" key="4">
    <source>
        <dbReference type="SAM" id="Phobius"/>
    </source>
</evidence>
<feature type="transmembrane region" description="Helical" evidence="4">
    <location>
        <begin position="56"/>
        <end position="79"/>
    </location>
</feature>
<keyword evidence="2" id="KW-0040">ANK repeat</keyword>
<dbReference type="EMBL" id="CM004479">
    <property type="protein sequence ID" value="OCT69666.1"/>
    <property type="molecule type" value="Genomic_DNA"/>
</dbReference>
<keyword evidence="4" id="KW-0472">Membrane</keyword>
<dbReference type="PANTHER" id="PTHR10582">
    <property type="entry name" value="TRANSIENT RECEPTOR POTENTIAL ION CHANNEL PROTEIN"/>
    <property type="match status" value="1"/>
</dbReference>
<dbReference type="GO" id="GO:0005262">
    <property type="term" value="F:calcium channel activity"/>
    <property type="evidence" value="ECO:0007669"/>
    <property type="project" value="TreeGrafter"/>
</dbReference>
<feature type="compositionally biased region" description="Low complexity" evidence="3">
    <location>
        <begin position="110"/>
        <end position="119"/>
    </location>
</feature>
<organism evidence="5 6">
    <name type="scientific">Xenopus laevis</name>
    <name type="common">African clawed frog</name>
    <dbReference type="NCBI Taxonomy" id="8355"/>
    <lineage>
        <taxon>Eukaryota</taxon>
        <taxon>Metazoa</taxon>
        <taxon>Chordata</taxon>
        <taxon>Craniata</taxon>
        <taxon>Vertebrata</taxon>
        <taxon>Euteleostomi</taxon>
        <taxon>Amphibia</taxon>
        <taxon>Batrachia</taxon>
        <taxon>Anura</taxon>
        <taxon>Pipoidea</taxon>
        <taxon>Pipidae</taxon>
        <taxon>Xenopodinae</taxon>
        <taxon>Xenopus</taxon>
        <taxon>Xenopus</taxon>
    </lineage>
</organism>
<evidence type="ECO:0000256" key="2">
    <source>
        <dbReference type="ARBA" id="ARBA00023043"/>
    </source>
</evidence>
<feature type="region of interest" description="Disordered" evidence="3">
    <location>
        <begin position="97"/>
        <end position="123"/>
    </location>
</feature>
<protein>
    <submittedName>
        <fullName evidence="5">Uncharacterized protein</fullName>
    </submittedName>
</protein>
<feature type="compositionally biased region" description="Polar residues" evidence="3">
    <location>
        <begin position="100"/>
        <end position="109"/>
    </location>
</feature>
<keyword evidence="1" id="KW-0677">Repeat</keyword>
<evidence type="ECO:0000256" key="1">
    <source>
        <dbReference type="ARBA" id="ARBA00022737"/>
    </source>
</evidence>
<accession>A0A974CBI4</accession>
<feature type="region of interest" description="Disordered" evidence="3">
    <location>
        <begin position="142"/>
        <end position="178"/>
    </location>
</feature>
<dbReference type="PANTHER" id="PTHR10582:SF25">
    <property type="entry name" value="TRANSIENT RECEPTOR POTENTIAL CATION CHANNEL SUBFAMILY V MEMBER 6"/>
    <property type="match status" value="1"/>
</dbReference>
<evidence type="ECO:0000313" key="5">
    <source>
        <dbReference type="EMBL" id="OCT69666.1"/>
    </source>
</evidence>
<feature type="compositionally biased region" description="Basic residues" evidence="3">
    <location>
        <begin position="142"/>
        <end position="152"/>
    </location>
</feature>
<reference evidence="6" key="1">
    <citation type="journal article" date="2016" name="Nature">
        <title>Genome evolution in the allotetraploid frog Xenopus laevis.</title>
        <authorList>
            <person name="Session A.M."/>
            <person name="Uno Y."/>
            <person name="Kwon T."/>
            <person name="Chapman J.A."/>
            <person name="Toyoda A."/>
            <person name="Takahashi S."/>
            <person name="Fukui A."/>
            <person name="Hikosaka A."/>
            <person name="Suzuki A."/>
            <person name="Kondo M."/>
            <person name="van Heeringen S.J."/>
            <person name="Quigley I."/>
            <person name="Heinz S."/>
            <person name="Ogino H."/>
            <person name="Ochi H."/>
            <person name="Hellsten U."/>
            <person name="Lyons J.B."/>
            <person name="Simakov O."/>
            <person name="Putnam N."/>
            <person name="Stites J."/>
            <person name="Kuroki Y."/>
            <person name="Tanaka T."/>
            <person name="Michiue T."/>
            <person name="Watanabe M."/>
            <person name="Bogdanovic O."/>
            <person name="Lister R."/>
            <person name="Georgiou G."/>
            <person name="Paranjpe S.S."/>
            <person name="van Kruijsbergen I."/>
            <person name="Shu S."/>
            <person name="Carlson J."/>
            <person name="Kinoshita T."/>
            <person name="Ohta Y."/>
            <person name="Mawaribuchi S."/>
            <person name="Jenkins J."/>
            <person name="Grimwood J."/>
            <person name="Schmutz J."/>
            <person name="Mitros T."/>
            <person name="Mozaffari S.V."/>
            <person name="Suzuki Y."/>
            <person name="Haramoto Y."/>
            <person name="Yamamoto T.S."/>
            <person name="Takagi C."/>
            <person name="Heald R."/>
            <person name="Miller K."/>
            <person name="Haudenschild C."/>
            <person name="Kitzman J."/>
            <person name="Nakayama T."/>
            <person name="Izutsu Y."/>
            <person name="Robert J."/>
            <person name="Fortriede J."/>
            <person name="Burns K."/>
            <person name="Lotay V."/>
            <person name="Karimi K."/>
            <person name="Yasuoka Y."/>
            <person name="Dichmann D.S."/>
            <person name="Flajnik M.F."/>
            <person name="Houston D.W."/>
            <person name="Shendure J."/>
            <person name="DuPasquier L."/>
            <person name="Vize P.D."/>
            <person name="Zorn A.M."/>
            <person name="Ito M."/>
            <person name="Marcotte E.M."/>
            <person name="Wallingford J.B."/>
            <person name="Ito Y."/>
            <person name="Asashima M."/>
            <person name="Ueno N."/>
            <person name="Matsuda Y."/>
            <person name="Veenstra G.J."/>
            <person name="Fujiyama A."/>
            <person name="Harland R.M."/>
            <person name="Taira M."/>
            <person name="Rokhsar D.S."/>
        </authorList>
    </citation>
    <scope>NUCLEOTIDE SEQUENCE [LARGE SCALE GENOMIC DNA]</scope>
    <source>
        <strain evidence="6">J</strain>
    </source>
</reference>
<dbReference type="InterPro" id="IPR024862">
    <property type="entry name" value="TRPV"/>
</dbReference>
<dbReference type="GO" id="GO:0098703">
    <property type="term" value="P:calcium ion import across plasma membrane"/>
    <property type="evidence" value="ECO:0007669"/>
    <property type="project" value="TreeGrafter"/>
</dbReference>
<evidence type="ECO:0000313" key="6">
    <source>
        <dbReference type="Proteomes" id="UP000694892"/>
    </source>
</evidence>